<dbReference type="EMBL" id="CP000830">
    <property type="protein sequence ID" value="ABV94893.1"/>
    <property type="molecule type" value="Genomic_DNA"/>
</dbReference>
<dbReference type="Proteomes" id="UP000006833">
    <property type="component" value="Chromosome"/>
</dbReference>
<dbReference type="STRING" id="398580.Dshi_3160"/>
<keyword evidence="1" id="KW-0812">Transmembrane</keyword>
<evidence type="ECO:0008006" key="4">
    <source>
        <dbReference type="Google" id="ProtNLM"/>
    </source>
</evidence>
<evidence type="ECO:0000256" key="1">
    <source>
        <dbReference type="SAM" id="Phobius"/>
    </source>
</evidence>
<dbReference type="RefSeq" id="WP_012179820.1">
    <property type="nucleotide sequence ID" value="NC_009952.1"/>
</dbReference>
<dbReference type="OrthoDB" id="7709196at2"/>
<feature type="transmembrane region" description="Helical" evidence="1">
    <location>
        <begin position="57"/>
        <end position="78"/>
    </location>
</feature>
<evidence type="ECO:0000313" key="2">
    <source>
        <dbReference type="EMBL" id="ABV94893.1"/>
    </source>
</evidence>
<accession>A8LLY4</accession>
<protein>
    <recommendedName>
        <fullName evidence="4">Transmembrane protein</fullName>
    </recommendedName>
</protein>
<dbReference type="HOGENOM" id="CLU_2507347_0_0_5"/>
<name>A8LLY4_DINSH</name>
<keyword evidence="3" id="KW-1185">Reference proteome</keyword>
<dbReference type="KEGG" id="dsh:Dshi_3160"/>
<feature type="transmembrane region" description="Helical" evidence="1">
    <location>
        <begin position="32"/>
        <end position="51"/>
    </location>
</feature>
<evidence type="ECO:0000313" key="3">
    <source>
        <dbReference type="Proteomes" id="UP000006833"/>
    </source>
</evidence>
<sequence>MLDLLGTIGGNALSLPGILGLALGMMTRNWRLAAILGGVVGVVETLIFAGFTLDNIYLLDAVVAVVVGMVAGTLGCAIRNKGATV</sequence>
<reference evidence="3" key="1">
    <citation type="journal article" date="2010" name="ISME J.">
        <title>The complete genome sequence of the algal symbiont Dinoroseobacter shibae: a hitchhiker's guide to life in the sea.</title>
        <authorList>
            <person name="Wagner-Dobler I."/>
            <person name="Ballhausen B."/>
            <person name="Berger M."/>
            <person name="Brinkhoff T."/>
            <person name="Buchholz I."/>
            <person name="Bunk B."/>
            <person name="Cypionka H."/>
            <person name="Daniel R."/>
            <person name="Drepper T."/>
            <person name="Gerdts G."/>
            <person name="Hahnke S."/>
            <person name="Han C."/>
            <person name="Jahn D."/>
            <person name="Kalhoefer D."/>
            <person name="Kiss H."/>
            <person name="Klenk H.P."/>
            <person name="Kyrpides N."/>
            <person name="Liebl W."/>
            <person name="Liesegang H."/>
            <person name="Meincke L."/>
            <person name="Pati A."/>
            <person name="Petersen J."/>
            <person name="Piekarski T."/>
            <person name="Pommerenke C."/>
            <person name="Pradella S."/>
            <person name="Pukall R."/>
            <person name="Rabus R."/>
            <person name="Stackebrandt E."/>
            <person name="Thole S."/>
            <person name="Thompson L."/>
            <person name="Tielen P."/>
            <person name="Tomasch J."/>
            <person name="von Jan M."/>
            <person name="Wanphrut N."/>
            <person name="Wichels A."/>
            <person name="Zech H."/>
            <person name="Simon M."/>
        </authorList>
    </citation>
    <scope>NUCLEOTIDE SEQUENCE [LARGE SCALE GENOMIC DNA]</scope>
    <source>
        <strain evidence="3">DSM 16493 / NCIMB 14021 / DFL 12</strain>
    </source>
</reference>
<gene>
    <name evidence="2" type="ordered locus">Dshi_3160</name>
</gene>
<feature type="transmembrane region" description="Helical" evidence="1">
    <location>
        <begin position="6"/>
        <end position="25"/>
    </location>
</feature>
<keyword evidence="1" id="KW-0472">Membrane</keyword>
<dbReference type="AlphaFoldDB" id="A8LLY4"/>
<keyword evidence="1" id="KW-1133">Transmembrane helix</keyword>
<organism evidence="2 3">
    <name type="scientific">Dinoroseobacter shibae (strain DSM 16493 / NCIMB 14021 / DFL 12)</name>
    <dbReference type="NCBI Taxonomy" id="398580"/>
    <lineage>
        <taxon>Bacteria</taxon>
        <taxon>Pseudomonadati</taxon>
        <taxon>Pseudomonadota</taxon>
        <taxon>Alphaproteobacteria</taxon>
        <taxon>Rhodobacterales</taxon>
        <taxon>Roseobacteraceae</taxon>
        <taxon>Dinoroseobacter</taxon>
    </lineage>
</organism>
<proteinExistence type="predicted"/>